<dbReference type="EMBL" id="CAKKLH010000223">
    <property type="protein sequence ID" value="CAH0106188.1"/>
    <property type="molecule type" value="Genomic_DNA"/>
</dbReference>
<dbReference type="SUPFAM" id="SSF51735">
    <property type="entry name" value="NAD(P)-binding Rossmann-fold domains"/>
    <property type="match status" value="1"/>
</dbReference>
<dbReference type="CDD" id="cd05236">
    <property type="entry name" value="FAR-N_SDR_e"/>
    <property type="match status" value="1"/>
</dbReference>
<feature type="domain" description="Thioester reductase (TE)" evidence="6">
    <location>
        <begin position="19"/>
        <end position="303"/>
    </location>
</feature>
<dbReference type="GO" id="GO:0035336">
    <property type="term" value="P:long-chain fatty-acyl-CoA metabolic process"/>
    <property type="evidence" value="ECO:0007669"/>
    <property type="project" value="TreeGrafter"/>
</dbReference>
<evidence type="ECO:0000256" key="1">
    <source>
        <dbReference type="ARBA" id="ARBA00005928"/>
    </source>
</evidence>
<dbReference type="InterPro" id="IPR026055">
    <property type="entry name" value="FAR"/>
</dbReference>
<dbReference type="AlphaFoldDB" id="A0A8J2RUJ0"/>
<keyword evidence="4" id="KW-1133">Transmembrane helix</keyword>
<name>A0A8J2RUJ0_9CRUS</name>
<keyword evidence="4" id="KW-0560">Oxidoreductase</keyword>
<keyword evidence="3 4" id="KW-0443">Lipid metabolism</keyword>
<accession>A0A8J2RUJ0</accession>
<keyword evidence="2 4" id="KW-0444">Lipid biosynthesis</keyword>
<comment type="similarity">
    <text evidence="1 4">Belongs to the fatty acyl-CoA reductase family.</text>
</comment>
<reference evidence="7" key="1">
    <citation type="submission" date="2021-11" db="EMBL/GenBank/DDBJ databases">
        <authorList>
            <person name="Schell T."/>
        </authorList>
    </citation>
    <scope>NUCLEOTIDE SEQUENCE</scope>
    <source>
        <strain evidence="7">M5</strain>
    </source>
</reference>
<keyword evidence="4" id="KW-0521">NADP</keyword>
<dbReference type="GO" id="GO:0005777">
    <property type="term" value="C:peroxisome"/>
    <property type="evidence" value="ECO:0007669"/>
    <property type="project" value="TreeGrafter"/>
</dbReference>
<feature type="domain" description="Fatty acyl-CoA reductase C-terminal" evidence="5">
    <location>
        <begin position="377"/>
        <end position="469"/>
    </location>
</feature>
<protein>
    <recommendedName>
        <fullName evidence="4">Fatty acyl-CoA reductase</fullName>
        <ecNumber evidence="4">1.2.1.84</ecNumber>
    </recommendedName>
</protein>
<evidence type="ECO:0000256" key="3">
    <source>
        <dbReference type="ARBA" id="ARBA00023098"/>
    </source>
</evidence>
<keyword evidence="8" id="KW-1185">Reference proteome</keyword>
<evidence type="ECO:0000313" key="8">
    <source>
        <dbReference type="Proteomes" id="UP000789390"/>
    </source>
</evidence>
<dbReference type="EC" id="1.2.1.84" evidence="4"/>
<evidence type="ECO:0000256" key="4">
    <source>
        <dbReference type="RuleBase" id="RU363097"/>
    </source>
</evidence>
<dbReference type="Gene3D" id="3.40.50.720">
    <property type="entry name" value="NAD(P)-binding Rossmann-like Domain"/>
    <property type="match status" value="1"/>
</dbReference>
<dbReference type="PANTHER" id="PTHR11011:SF116">
    <property type="entry name" value="FATTY ACYL-COA REDUCTASE CG5065-RELATED"/>
    <property type="match status" value="1"/>
</dbReference>
<dbReference type="Pfam" id="PF03015">
    <property type="entry name" value="Sterile"/>
    <property type="match status" value="1"/>
</dbReference>
<feature type="transmembrane region" description="Helical" evidence="4">
    <location>
        <begin position="492"/>
        <end position="516"/>
    </location>
</feature>
<dbReference type="InterPro" id="IPR033640">
    <property type="entry name" value="FAR_C"/>
</dbReference>
<evidence type="ECO:0000313" key="7">
    <source>
        <dbReference type="EMBL" id="CAH0106188.1"/>
    </source>
</evidence>
<dbReference type="PANTHER" id="PTHR11011">
    <property type="entry name" value="MALE STERILITY PROTEIN 2-RELATED"/>
    <property type="match status" value="1"/>
</dbReference>
<evidence type="ECO:0000259" key="5">
    <source>
        <dbReference type="Pfam" id="PF03015"/>
    </source>
</evidence>
<comment type="caution">
    <text evidence="7">The sequence shown here is derived from an EMBL/GenBank/DDBJ whole genome shotgun (WGS) entry which is preliminary data.</text>
</comment>
<dbReference type="InterPro" id="IPR013120">
    <property type="entry name" value="FAR_NAD-bd"/>
</dbReference>
<dbReference type="Proteomes" id="UP000789390">
    <property type="component" value="Unassembled WGS sequence"/>
</dbReference>
<dbReference type="OrthoDB" id="429813at2759"/>
<keyword evidence="4" id="KW-0812">Transmembrane</keyword>
<dbReference type="GO" id="GO:0080019">
    <property type="term" value="F:alcohol-forming very long-chain fatty acyl-CoA reductase activity"/>
    <property type="evidence" value="ECO:0007669"/>
    <property type="project" value="InterPro"/>
</dbReference>
<dbReference type="InterPro" id="IPR036291">
    <property type="entry name" value="NAD(P)-bd_dom_sf"/>
</dbReference>
<comment type="function">
    <text evidence="4">Catalyzes the reduction of fatty acyl-CoA to fatty alcohols.</text>
</comment>
<sequence length="517" mass="58976">MESELSNMVEFYRGRSVFVTGGTGFLGKVLVEKLLRSCPDIKAVYLLIRPKKGQEVRSRIEEFNQHIVGCYFAMQCSPGIWDSTVFENLRRDRPQVMDKVIPVAGDVTLEGFGISPEDLKLLCDDVSIVFNSAATVRFDEDLRTAVELNVKGPQRLMSVCHQMKRLEALVHVSTAYNNLDKESIEEVIYPTPITPRKLLEIVDCLDADMLTSITSQLVGKCPNTYAYTKAIAEQLLREEHGDIPLAIVRPSTVTAALFEPMPGWIDNINGPTGIIAGVGKGFLRVVRSRPELVGDLIPVEFPIHLMLAVAWYTATRKSKEVKVYNCSTGDQNPLTWGDFRTIAFEAWMKEPGGDIMWYPSISFISNEWNYLIAAYIFHYIPAYIIDSLGRLLGKQPKLVRFYSKADKAMSCLNFYTIRQWRFISDNAIRLLELMSPEDRETFYFDVRDINWRQYITNYVAGTKKYILKDYTTTEKAKVIIKRFYWLQKVTHGILLLILIFIGLRLFSWIFGGALLAT</sequence>
<evidence type="ECO:0000256" key="2">
    <source>
        <dbReference type="ARBA" id="ARBA00022516"/>
    </source>
</evidence>
<dbReference type="GO" id="GO:0102965">
    <property type="term" value="F:alcohol-forming long-chain fatty acyl-CoA reductase activity"/>
    <property type="evidence" value="ECO:0007669"/>
    <property type="project" value="UniProtKB-EC"/>
</dbReference>
<evidence type="ECO:0000259" key="6">
    <source>
        <dbReference type="Pfam" id="PF07993"/>
    </source>
</evidence>
<keyword evidence="4" id="KW-0472">Membrane</keyword>
<comment type="catalytic activity">
    <reaction evidence="4">
        <text>a long-chain fatty acyl-CoA + 2 NADPH + 2 H(+) = a long-chain primary fatty alcohol + 2 NADP(+) + CoA</text>
        <dbReference type="Rhea" id="RHEA:52716"/>
        <dbReference type="ChEBI" id="CHEBI:15378"/>
        <dbReference type="ChEBI" id="CHEBI:57287"/>
        <dbReference type="ChEBI" id="CHEBI:57783"/>
        <dbReference type="ChEBI" id="CHEBI:58349"/>
        <dbReference type="ChEBI" id="CHEBI:77396"/>
        <dbReference type="ChEBI" id="CHEBI:83139"/>
        <dbReference type="EC" id="1.2.1.84"/>
    </reaction>
</comment>
<organism evidence="7 8">
    <name type="scientific">Daphnia galeata</name>
    <dbReference type="NCBI Taxonomy" id="27404"/>
    <lineage>
        <taxon>Eukaryota</taxon>
        <taxon>Metazoa</taxon>
        <taxon>Ecdysozoa</taxon>
        <taxon>Arthropoda</taxon>
        <taxon>Crustacea</taxon>
        <taxon>Branchiopoda</taxon>
        <taxon>Diplostraca</taxon>
        <taxon>Cladocera</taxon>
        <taxon>Anomopoda</taxon>
        <taxon>Daphniidae</taxon>
        <taxon>Daphnia</taxon>
    </lineage>
</organism>
<dbReference type="CDD" id="cd09071">
    <property type="entry name" value="FAR_C"/>
    <property type="match status" value="1"/>
</dbReference>
<proteinExistence type="inferred from homology"/>
<dbReference type="Pfam" id="PF07993">
    <property type="entry name" value="NAD_binding_4"/>
    <property type="match status" value="1"/>
</dbReference>
<feature type="transmembrane region" description="Helical" evidence="4">
    <location>
        <begin position="368"/>
        <end position="385"/>
    </location>
</feature>
<dbReference type="FunFam" id="3.40.50.720:FF:000370">
    <property type="entry name" value="Fatty acyl-CoA reductase"/>
    <property type="match status" value="1"/>
</dbReference>
<gene>
    <name evidence="7" type="ORF">DGAL_LOCUS9339</name>
</gene>